<comment type="caution">
    <text evidence="3">The sequence shown here is derived from an EMBL/GenBank/DDBJ whole genome shotgun (WGS) entry which is preliminary data.</text>
</comment>
<proteinExistence type="predicted"/>
<dbReference type="STRING" id="940286.GCA_000227565_00639"/>
<feature type="region of interest" description="Disordered" evidence="1">
    <location>
        <begin position="30"/>
        <end position="49"/>
    </location>
</feature>
<dbReference type="Proteomes" id="UP000247417">
    <property type="component" value="Unassembled WGS sequence"/>
</dbReference>
<evidence type="ECO:0000256" key="1">
    <source>
        <dbReference type="SAM" id="MobiDB-lite"/>
    </source>
</evidence>
<sequence length="94" mass="10725">MLISFRKGRIAVAFVVLLIPAAAHAYAPRHSTYAPESSQAEPTCPKGDQPVWVNTRSSVYHYRHERWYGNTKYGQYECEKDAQAEGRRPTRNGQ</sequence>
<accession>A0A318QKW3</accession>
<dbReference type="AlphaFoldDB" id="A0A318QKW3"/>
<evidence type="ECO:0000313" key="3">
    <source>
        <dbReference type="EMBL" id="PYD78141.1"/>
    </source>
</evidence>
<dbReference type="EMBL" id="NKTX01000117">
    <property type="protein sequence ID" value="PYD78141.1"/>
    <property type="molecule type" value="Genomic_DNA"/>
</dbReference>
<evidence type="ECO:0000256" key="2">
    <source>
        <dbReference type="SAM" id="SignalP"/>
    </source>
</evidence>
<name>A0A318QKW3_9PROT</name>
<evidence type="ECO:0000313" key="4">
    <source>
        <dbReference type="Proteomes" id="UP000247417"/>
    </source>
</evidence>
<feature type="chain" id="PRO_5016316325" evidence="2">
    <location>
        <begin position="26"/>
        <end position="94"/>
    </location>
</feature>
<protein>
    <submittedName>
        <fullName evidence="3">Uncharacterized protein</fullName>
    </submittedName>
</protein>
<feature type="signal peptide" evidence="2">
    <location>
        <begin position="1"/>
        <end position="25"/>
    </location>
</feature>
<reference evidence="3 4" key="1">
    <citation type="submission" date="2017-07" db="EMBL/GenBank/DDBJ databases">
        <title>A draft genome sequence of Komagataeibacter oboediens LMG 18849.</title>
        <authorList>
            <person name="Skraban J."/>
            <person name="Cleenwerck I."/>
            <person name="Vandamme P."/>
            <person name="Trcek J."/>
        </authorList>
    </citation>
    <scope>NUCLEOTIDE SEQUENCE [LARGE SCALE GENOMIC DNA]</scope>
    <source>
        <strain evidence="3 4">LMG 18849</strain>
    </source>
</reference>
<gene>
    <name evidence="3" type="ORF">CFR80_16945</name>
</gene>
<keyword evidence="2" id="KW-0732">Signal</keyword>
<organism evidence="3 4">
    <name type="scientific">Komagataeibacter oboediens</name>
    <dbReference type="NCBI Taxonomy" id="65958"/>
    <lineage>
        <taxon>Bacteria</taxon>
        <taxon>Pseudomonadati</taxon>
        <taxon>Pseudomonadota</taxon>
        <taxon>Alphaproteobacteria</taxon>
        <taxon>Acetobacterales</taxon>
        <taxon>Acetobacteraceae</taxon>
        <taxon>Komagataeibacter</taxon>
    </lineage>
</organism>